<dbReference type="EMBL" id="BPLR01001872">
    <property type="protein sequence ID" value="GIX67363.1"/>
    <property type="molecule type" value="Genomic_DNA"/>
</dbReference>
<gene>
    <name evidence="2" type="ORF">CEXT_663791</name>
</gene>
<name>A0AAV4M4T7_CAEEX</name>
<sequence length="92" mass="9992">RGRASEFRQLRHTTASWADMCPTIEWEEIFSGQRIDAKITSNGHLPVPKTVEEREADSQESPGAAGGRGEEAGAVRGSTQEQLCGNAAPPQW</sequence>
<evidence type="ECO:0000256" key="1">
    <source>
        <dbReference type="SAM" id="MobiDB-lite"/>
    </source>
</evidence>
<proteinExistence type="predicted"/>
<feature type="non-terminal residue" evidence="2">
    <location>
        <position position="1"/>
    </location>
</feature>
<dbReference type="Proteomes" id="UP001054945">
    <property type="component" value="Unassembled WGS sequence"/>
</dbReference>
<evidence type="ECO:0000313" key="2">
    <source>
        <dbReference type="EMBL" id="GIX67363.1"/>
    </source>
</evidence>
<organism evidence="2 3">
    <name type="scientific">Caerostris extrusa</name>
    <name type="common">Bark spider</name>
    <name type="synonym">Caerostris bankana</name>
    <dbReference type="NCBI Taxonomy" id="172846"/>
    <lineage>
        <taxon>Eukaryota</taxon>
        <taxon>Metazoa</taxon>
        <taxon>Ecdysozoa</taxon>
        <taxon>Arthropoda</taxon>
        <taxon>Chelicerata</taxon>
        <taxon>Arachnida</taxon>
        <taxon>Araneae</taxon>
        <taxon>Araneomorphae</taxon>
        <taxon>Entelegynae</taxon>
        <taxon>Araneoidea</taxon>
        <taxon>Araneidae</taxon>
        <taxon>Caerostris</taxon>
    </lineage>
</organism>
<reference evidence="2 3" key="1">
    <citation type="submission" date="2021-06" db="EMBL/GenBank/DDBJ databases">
        <title>Caerostris extrusa draft genome.</title>
        <authorList>
            <person name="Kono N."/>
            <person name="Arakawa K."/>
        </authorList>
    </citation>
    <scope>NUCLEOTIDE SEQUENCE [LARGE SCALE GENOMIC DNA]</scope>
</reference>
<feature type="region of interest" description="Disordered" evidence="1">
    <location>
        <begin position="40"/>
        <end position="92"/>
    </location>
</feature>
<keyword evidence="3" id="KW-1185">Reference proteome</keyword>
<evidence type="ECO:0000313" key="3">
    <source>
        <dbReference type="Proteomes" id="UP001054945"/>
    </source>
</evidence>
<accession>A0AAV4M4T7</accession>
<dbReference type="AlphaFoldDB" id="A0AAV4M4T7"/>
<comment type="caution">
    <text evidence="2">The sequence shown here is derived from an EMBL/GenBank/DDBJ whole genome shotgun (WGS) entry which is preliminary data.</text>
</comment>
<protein>
    <submittedName>
        <fullName evidence="2">Uncharacterized protein</fullName>
    </submittedName>
</protein>